<dbReference type="PANTHER" id="PTHR48111:SF76">
    <property type="entry name" value="TWO-COMPONENT RESPONSE REGULATOR"/>
    <property type="match status" value="1"/>
</dbReference>
<keyword evidence="11" id="KW-1185">Reference proteome</keyword>
<keyword evidence="4 7" id="KW-0238">DNA-binding</keyword>
<reference evidence="10 11" key="1">
    <citation type="submission" date="2020-01" db="EMBL/GenBank/DDBJ databases">
        <title>Sphingomonas sp. strain CSW-10.</title>
        <authorList>
            <person name="Chen W.-M."/>
        </authorList>
    </citation>
    <scope>NUCLEOTIDE SEQUENCE [LARGE SCALE GENOMIC DNA]</scope>
    <source>
        <strain evidence="10 11">CSW-10</strain>
    </source>
</reference>
<keyword evidence="3" id="KW-0805">Transcription regulation</keyword>
<evidence type="ECO:0000259" key="8">
    <source>
        <dbReference type="PROSITE" id="PS50110"/>
    </source>
</evidence>
<dbReference type="Pfam" id="PF00486">
    <property type="entry name" value="Trans_reg_C"/>
    <property type="match status" value="1"/>
</dbReference>
<dbReference type="KEGG" id="slan:GV829_09025"/>
<keyword evidence="2" id="KW-0902">Two-component regulatory system</keyword>
<dbReference type="AlphaFoldDB" id="A0A6M4ATY8"/>
<dbReference type="SUPFAM" id="SSF46894">
    <property type="entry name" value="C-terminal effector domain of the bipartite response regulators"/>
    <property type="match status" value="1"/>
</dbReference>
<dbReference type="InterPro" id="IPR001867">
    <property type="entry name" value="OmpR/PhoB-type_DNA-bd"/>
</dbReference>
<evidence type="ECO:0000313" key="10">
    <source>
        <dbReference type="EMBL" id="QJQ32577.1"/>
    </source>
</evidence>
<dbReference type="PROSITE" id="PS50110">
    <property type="entry name" value="RESPONSE_REGULATORY"/>
    <property type="match status" value="1"/>
</dbReference>
<dbReference type="CDD" id="cd00383">
    <property type="entry name" value="trans_reg_C"/>
    <property type="match status" value="1"/>
</dbReference>
<dbReference type="GO" id="GO:0006355">
    <property type="term" value="P:regulation of DNA-templated transcription"/>
    <property type="evidence" value="ECO:0007669"/>
    <property type="project" value="InterPro"/>
</dbReference>
<dbReference type="InterPro" id="IPR016032">
    <property type="entry name" value="Sig_transdc_resp-reg_C-effctor"/>
</dbReference>
<keyword evidence="5" id="KW-0804">Transcription</keyword>
<dbReference type="FunFam" id="1.10.10.10:FF:000005">
    <property type="entry name" value="Two-component system response regulator"/>
    <property type="match status" value="1"/>
</dbReference>
<evidence type="ECO:0000256" key="1">
    <source>
        <dbReference type="ARBA" id="ARBA00022553"/>
    </source>
</evidence>
<sequence length="225" mass="24728">MQILLVEDDDKVGAFIAGGLRQEGHVVTHCVDGRAGLVTASSESFDLIILDRMLPAIDGMRIMQAIRATADPTPILMLSALGDVDERVRGLEAGADDYLAKPFAMSELLARVAALGRRKPALPAVNADFRIADLVIDRLGQSVRRGGRRIDLTPREYRILTILADNSGRVVTRAMLLEKVWDYSFDPQTNIIDQHISKLRQKIDADADAPLIHTVRGSGYVMRLS</sequence>
<evidence type="ECO:0000256" key="7">
    <source>
        <dbReference type="PROSITE-ProRule" id="PRU01091"/>
    </source>
</evidence>
<dbReference type="GO" id="GO:0000976">
    <property type="term" value="F:transcription cis-regulatory region binding"/>
    <property type="evidence" value="ECO:0007669"/>
    <property type="project" value="TreeGrafter"/>
</dbReference>
<organism evidence="10 11">
    <name type="scientific">Sphingomonas lacunae</name>
    <dbReference type="NCBI Taxonomy" id="2698828"/>
    <lineage>
        <taxon>Bacteria</taxon>
        <taxon>Pseudomonadati</taxon>
        <taxon>Pseudomonadota</taxon>
        <taxon>Alphaproteobacteria</taxon>
        <taxon>Sphingomonadales</taxon>
        <taxon>Sphingomonadaceae</taxon>
        <taxon>Sphingomonas</taxon>
    </lineage>
</organism>
<evidence type="ECO:0000313" key="11">
    <source>
        <dbReference type="Proteomes" id="UP000503018"/>
    </source>
</evidence>
<evidence type="ECO:0000256" key="4">
    <source>
        <dbReference type="ARBA" id="ARBA00023125"/>
    </source>
</evidence>
<accession>A0A6M4ATY8</accession>
<dbReference type="Pfam" id="PF00072">
    <property type="entry name" value="Response_reg"/>
    <property type="match status" value="1"/>
</dbReference>
<evidence type="ECO:0000256" key="3">
    <source>
        <dbReference type="ARBA" id="ARBA00023015"/>
    </source>
</evidence>
<proteinExistence type="predicted"/>
<evidence type="ECO:0000259" key="9">
    <source>
        <dbReference type="PROSITE" id="PS51755"/>
    </source>
</evidence>
<dbReference type="RefSeq" id="WP_169945975.1">
    <property type="nucleotide sequence ID" value="NZ_CP053015.1"/>
</dbReference>
<name>A0A6M4ATY8_9SPHN</name>
<keyword evidence="1 6" id="KW-0597">Phosphoprotein</keyword>
<evidence type="ECO:0000256" key="2">
    <source>
        <dbReference type="ARBA" id="ARBA00023012"/>
    </source>
</evidence>
<dbReference type="Gene3D" id="6.10.250.690">
    <property type="match status" value="1"/>
</dbReference>
<dbReference type="GO" id="GO:0032993">
    <property type="term" value="C:protein-DNA complex"/>
    <property type="evidence" value="ECO:0007669"/>
    <property type="project" value="TreeGrafter"/>
</dbReference>
<dbReference type="SMART" id="SM00862">
    <property type="entry name" value="Trans_reg_C"/>
    <property type="match status" value="1"/>
</dbReference>
<dbReference type="GO" id="GO:0000156">
    <property type="term" value="F:phosphorelay response regulator activity"/>
    <property type="evidence" value="ECO:0007669"/>
    <property type="project" value="TreeGrafter"/>
</dbReference>
<dbReference type="GO" id="GO:0005829">
    <property type="term" value="C:cytosol"/>
    <property type="evidence" value="ECO:0007669"/>
    <property type="project" value="TreeGrafter"/>
</dbReference>
<dbReference type="SMART" id="SM00448">
    <property type="entry name" value="REC"/>
    <property type="match status" value="1"/>
</dbReference>
<protein>
    <submittedName>
        <fullName evidence="10">Response regulator transcription factor</fullName>
    </submittedName>
</protein>
<dbReference type="PROSITE" id="PS51755">
    <property type="entry name" value="OMPR_PHOB"/>
    <property type="match status" value="1"/>
</dbReference>
<gene>
    <name evidence="10" type="ORF">GV829_09025</name>
</gene>
<feature type="domain" description="OmpR/PhoB-type" evidence="9">
    <location>
        <begin position="126"/>
        <end position="224"/>
    </location>
</feature>
<dbReference type="Gene3D" id="1.10.10.10">
    <property type="entry name" value="Winged helix-like DNA-binding domain superfamily/Winged helix DNA-binding domain"/>
    <property type="match status" value="1"/>
</dbReference>
<dbReference type="InterPro" id="IPR001789">
    <property type="entry name" value="Sig_transdc_resp-reg_receiver"/>
</dbReference>
<dbReference type="SUPFAM" id="SSF52172">
    <property type="entry name" value="CheY-like"/>
    <property type="match status" value="1"/>
</dbReference>
<dbReference type="Proteomes" id="UP000503018">
    <property type="component" value="Chromosome"/>
</dbReference>
<feature type="DNA-binding region" description="OmpR/PhoB-type" evidence="7">
    <location>
        <begin position="126"/>
        <end position="224"/>
    </location>
</feature>
<dbReference type="PANTHER" id="PTHR48111">
    <property type="entry name" value="REGULATOR OF RPOS"/>
    <property type="match status" value="1"/>
</dbReference>
<dbReference type="Gene3D" id="3.40.50.2300">
    <property type="match status" value="1"/>
</dbReference>
<dbReference type="EMBL" id="CP053015">
    <property type="protein sequence ID" value="QJQ32577.1"/>
    <property type="molecule type" value="Genomic_DNA"/>
</dbReference>
<evidence type="ECO:0000256" key="6">
    <source>
        <dbReference type="PROSITE-ProRule" id="PRU00169"/>
    </source>
</evidence>
<dbReference type="InterPro" id="IPR036388">
    <property type="entry name" value="WH-like_DNA-bd_sf"/>
</dbReference>
<feature type="modified residue" description="4-aspartylphosphate" evidence="6">
    <location>
        <position position="51"/>
    </location>
</feature>
<dbReference type="InterPro" id="IPR011006">
    <property type="entry name" value="CheY-like_superfamily"/>
</dbReference>
<feature type="domain" description="Response regulatory" evidence="8">
    <location>
        <begin position="2"/>
        <end position="116"/>
    </location>
</feature>
<dbReference type="CDD" id="cd19935">
    <property type="entry name" value="REC_OmpR_CusR-like"/>
    <property type="match status" value="1"/>
</dbReference>
<evidence type="ECO:0000256" key="5">
    <source>
        <dbReference type="ARBA" id="ARBA00023163"/>
    </source>
</evidence>
<dbReference type="InterPro" id="IPR039420">
    <property type="entry name" value="WalR-like"/>
</dbReference>